<dbReference type="PANTHER" id="PTHR34391:SF1">
    <property type="entry name" value="UPF0658 GOLGI APPARATUS MEMBRANE PROTEIN C1952.10C-RELATED"/>
    <property type="match status" value="1"/>
</dbReference>
<evidence type="ECO:0000259" key="2">
    <source>
        <dbReference type="Pfam" id="PF25044"/>
    </source>
</evidence>
<feature type="transmembrane region" description="Helical" evidence="1">
    <location>
        <begin position="61"/>
        <end position="81"/>
    </location>
</feature>
<dbReference type="InterPro" id="IPR040410">
    <property type="entry name" value="UPF0658_Golgi"/>
</dbReference>
<feature type="transmembrane region" description="Helical" evidence="1">
    <location>
        <begin position="284"/>
        <end position="310"/>
    </location>
</feature>
<name>A0A139AJ98_GONPJ</name>
<dbReference type="GO" id="GO:0005794">
    <property type="term" value="C:Golgi apparatus"/>
    <property type="evidence" value="ECO:0007669"/>
    <property type="project" value="TreeGrafter"/>
</dbReference>
<dbReference type="OrthoDB" id="2448307at2759"/>
<sequence length="344" mass="39205">MYSSRPSPIIPETIYGRLTLFCGIVEAAVIIILESIIAYFFGKSTNPTEGVVSPVRGIPVYLTVFSLAQVFSVILCWDALYHKNTIQIIGWVLFNFATFAYSIFQYNQMIGLFEFDPLNPNPEITDPDALKSIRPALVVIPIILGVFQLVDLVLAWKLYQEFGWRIYKKIGADPRMKNMYRWYQIFLMLLKFDFFFAVGFTIQFLALILQKNDPEFAITVAAIPIAAIITAMAVYGVRREDRRILAVFMLGLVTLLAYFIFKIWRTYNAQDPEREKRYQSTRKYLTFFGALSIFVVAMTLVVGTICWMNFGRGLQQILLSSGRPSTANAANGAPRAEQRKPIDV</sequence>
<feature type="transmembrane region" description="Helical" evidence="1">
    <location>
        <begin position="20"/>
        <end position="41"/>
    </location>
</feature>
<evidence type="ECO:0000313" key="3">
    <source>
        <dbReference type="EMBL" id="KXS16862.1"/>
    </source>
</evidence>
<feature type="transmembrane region" description="Helical" evidence="1">
    <location>
        <begin position="244"/>
        <end position="264"/>
    </location>
</feature>
<dbReference type="AlphaFoldDB" id="A0A139AJ98"/>
<feature type="transmembrane region" description="Helical" evidence="1">
    <location>
        <begin position="216"/>
        <end position="237"/>
    </location>
</feature>
<evidence type="ECO:0000313" key="4">
    <source>
        <dbReference type="Proteomes" id="UP000070544"/>
    </source>
</evidence>
<keyword evidence="1" id="KW-0472">Membrane</keyword>
<dbReference type="Pfam" id="PF25044">
    <property type="entry name" value="DUF7789"/>
    <property type="match status" value="1"/>
</dbReference>
<keyword evidence="1" id="KW-0812">Transmembrane</keyword>
<organism evidence="3 4">
    <name type="scientific">Gonapodya prolifera (strain JEL478)</name>
    <name type="common">Monoblepharis prolifera</name>
    <dbReference type="NCBI Taxonomy" id="1344416"/>
    <lineage>
        <taxon>Eukaryota</taxon>
        <taxon>Fungi</taxon>
        <taxon>Fungi incertae sedis</taxon>
        <taxon>Chytridiomycota</taxon>
        <taxon>Chytridiomycota incertae sedis</taxon>
        <taxon>Monoblepharidomycetes</taxon>
        <taxon>Monoblepharidales</taxon>
        <taxon>Gonapodyaceae</taxon>
        <taxon>Gonapodya</taxon>
    </lineage>
</organism>
<gene>
    <name evidence="3" type="ORF">M427DRAFT_55192</name>
</gene>
<dbReference type="EMBL" id="KQ965750">
    <property type="protein sequence ID" value="KXS16862.1"/>
    <property type="molecule type" value="Genomic_DNA"/>
</dbReference>
<feature type="transmembrane region" description="Helical" evidence="1">
    <location>
        <begin position="136"/>
        <end position="159"/>
    </location>
</feature>
<feature type="transmembrane region" description="Helical" evidence="1">
    <location>
        <begin position="88"/>
        <end position="106"/>
    </location>
</feature>
<dbReference type="OMA" id="IYTEFGW"/>
<proteinExistence type="predicted"/>
<dbReference type="Proteomes" id="UP000070544">
    <property type="component" value="Unassembled WGS sequence"/>
</dbReference>
<accession>A0A139AJ98</accession>
<dbReference type="InterPro" id="IPR056691">
    <property type="entry name" value="DUF7789"/>
</dbReference>
<keyword evidence="1" id="KW-1133">Transmembrane helix</keyword>
<evidence type="ECO:0000256" key="1">
    <source>
        <dbReference type="SAM" id="Phobius"/>
    </source>
</evidence>
<feature type="transmembrane region" description="Helical" evidence="1">
    <location>
        <begin position="185"/>
        <end position="210"/>
    </location>
</feature>
<feature type="domain" description="DUF7789" evidence="2">
    <location>
        <begin position="171"/>
        <end position="299"/>
    </location>
</feature>
<reference evidence="3 4" key="1">
    <citation type="journal article" date="2015" name="Genome Biol. Evol.">
        <title>Phylogenomic analyses indicate that early fungi evolved digesting cell walls of algal ancestors of land plants.</title>
        <authorList>
            <person name="Chang Y."/>
            <person name="Wang S."/>
            <person name="Sekimoto S."/>
            <person name="Aerts A.L."/>
            <person name="Choi C."/>
            <person name="Clum A."/>
            <person name="LaButti K.M."/>
            <person name="Lindquist E.A."/>
            <person name="Yee Ngan C."/>
            <person name="Ohm R.A."/>
            <person name="Salamov A.A."/>
            <person name="Grigoriev I.V."/>
            <person name="Spatafora J.W."/>
            <person name="Berbee M.L."/>
        </authorList>
    </citation>
    <scope>NUCLEOTIDE SEQUENCE [LARGE SCALE GENOMIC DNA]</scope>
    <source>
        <strain evidence="3 4">JEL478</strain>
    </source>
</reference>
<protein>
    <recommendedName>
        <fullName evidence="2">DUF7789 domain-containing protein</fullName>
    </recommendedName>
</protein>
<keyword evidence="4" id="KW-1185">Reference proteome</keyword>
<dbReference type="PANTHER" id="PTHR34391">
    <property type="entry name" value="UPF0658 GOLGI APPARATUS MEMBRANE PROTEIN C1952.10C-RELATED"/>
    <property type="match status" value="1"/>
</dbReference>